<proteinExistence type="predicted"/>
<comment type="caution">
    <text evidence="1">The sequence shown here is derived from an EMBL/GenBank/DDBJ whole genome shotgun (WGS) entry which is preliminary data.</text>
</comment>
<organism evidence="1 2">
    <name type="scientific">Dreissena polymorpha</name>
    <name type="common">Zebra mussel</name>
    <name type="synonym">Mytilus polymorpha</name>
    <dbReference type="NCBI Taxonomy" id="45954"/>
    <lineage>
        <taxon>Eukaryota</taxon>
        <taxon>Metazoa</taxon>
        <taxon>Spiralia</taxon>
        <taxon>Lophotrochozoa</taxon>
        <taxon>Mollusca</taxon>
        <taxon>Bivalvia</taxon>
        <taxon>Autobranchia</taxon>
        <taxon>Heteroconchia</taxon>
        <taxon>Euheterodonta</taxon>
        <taxon>Imparidentia</taxon>
        <taxon>Neoheterodontei</taxon>
        <taxon>Myida</taxon>
        <taxon>Dreissenoidea</taxon>
        <taxon>Dreissenidae</taxon>
        <taxon>Dreissena</taxon>
    </lineage>
</organism>
<reference evidence="1" key="1">
    <citation type="journal article" date="2019" name="bioRxiv">
        <title>The Genome of the Zebra Mussel, Dreissena polymorpha: A Resource for Invasive Species Research.</title>
        <authorList>
            <person name="McCartney M.A."/>
            <person name="Auch B."/>
            <person name="Kono T."/>
            <person name="Mallez S."/>
            <person name="Zhang Y."/>
            <person name="Obille A."/>
            <person name="Becker A."/>
            <person name="Abrahante J.E."/>
            <person name="Garbe J."/>
            <person name="Badalamenti J.P."/>
            <person name="Herman A."/>
            <person name="Mangelson H."/>
            <person name="Liachko I."/>
            <person name="Sullivan S."/>
            <person name="Sone E.D."/>
            <person name="Koren S."/>
            <person name="Silverstein K.A.T."/>
            <person name="Beckman K.B."/>
            <person name="Gohl D.M."/>
        </authorList>
    </citation>
    <scope>NUCLEOTIDE SEQUENCE</scope>
    <source>
        <strain evidence="1">Duluth1</strain>
        <tissue evidence="1">Whole animal</tissue>
    </source>
</reference>
<dbReference type="EMBL" id="JAIWYP010000011">
    <property type="protein sequence ID" value="KAH3739911.1"/>
    <property type="molecule type" value="Genomic_DNA"/>
</dbReference>
<protein>
    <submittedName>
        <fullName evidence="1">Uncharacterized protein</fullName>
    </submittedName>
</protein>
<reference evidence="1" key="2">
    <citation type="submission" date="2020-11" db="EMBL/GenBank/DDBJ databases">
        <authorList>
            <person name="McCartney M.A."/>
            <person name="Auch B."/>
            <person name="Kono T."/>
            <person name="Mallez S."/>
            <person name="Becker A."/>
            <person name="Gohl D.M."/>
            <person name="Silverstein K.A.T."/>
            <person name="Koren S."/>
            <person name="Bechman K.B."/>
            <person name="Herman A."/>
            <person name="Abrahante J.E."/>
            <person name="Garbe J."/>
        </authorList>
    </citation>
    <scope>NUCLEOTIDE SEQUENCE</scope>
    <source>
        <strain evidence="1">Duluth1</strain>
        <tissue evidence="1">Whole animal</tissue>
    </source>
</reference>
<gene>
    <name evidence="1" type="ORF">DPMN_046601</name>
</gene>
<keyword evidence="2" id="KW-1185">Reference proteome</keyword>
<dbReference type="AlphaFoldDB" id="A0A9D4D8R1"/>
<sequence length="174" mass="20688">MNSVLRNNSKRNLCCYYSGYGSRNETFACEQSCPIRGKENIEEISWEPNESREEKHRVRKALYSLTVSKDVSLRKLQWIMICPCYIDDRREKLTFFKLNGTSSIVNDAEKVKMATWLSEMAQRGMGIRMVQFLDFVQDVVRKEKRKTWYYAFMRRNAYIISSRIETPLELKRPN</sequence>
<evidence type="ECO:0000313" key="2">
    <source>
        <dbReference type="Proteomes" id="UP000828390"/>
    </source>
</evidence>
<name>A0A9D4D8R1_DREPO</name>
<accession>A0A9D4D8R1</accession>
<evidence type="ECO:0000313" key="1">
    <source>
        <dbReference type="EMBL" id="KAH3739911.1"/>
    </source>
</evidence>
<dbReference type="Proteomes" id="UP000828390">
    <property type="component" value="Unassembled WGS sequence"/>
</dbReference>